<proteinExistence type="predicted"/>
<evidence type="ECO:0008006" key="4">
    <source>
        <dbReference type="Google" id="ProtNLM"/>
    </source>
</evidence>
<dbReference type="VEuPathDB" id="FungiDB:CC77DRAFT_1018786"/>
<accession>A0A4Q4MZM4</accession>
<comment type="caution">
    <text evidence="2">The sequence shown here is derived from an EMBL/GenBank/DDBJ whole genome shotgun (WGS) entry which is preliminary data.</text>
</comment>
<protein>
    <recommendedName>
        <fullName evidence="4">TNFR-Cys domain-containing protein</fullName>
    </recommendedName>
</protein>
<evidence type="ECO:0000313" key="2">
    <source>
        <dbReference type="EMBL" id="RYN63440.1"/>
    </source>
</evidence>
<organism evidence="2 3">
    <name type="scientific">Alternaria alternata</name>
    <name type="common">Alternaria rot fungus</name>
    <name type="synonym">Torula alternata</name>
    <dbReference type="NCBI Taxonomy" id="5599"/>
    <lineage>
        <taxon>Eukaryota</taxon>
        <taxon>Fungi</taxon>
        <taxon>Dikarya</taxon>
        <taxon>Ascomycota</taxon>
        <taxon>Pezizomycotina</taxon>
        <taxon>Dothideomycetes</taxon>
        <taxon>Pleosporomycetidae</taxon>
        <taxon>Pleosporales</taxon>
        <taxon>Pleosporineae</taxon>
        <taxon>Pleosporaceae</taxon>
        <taxon>Alternaria</taxon>
        <taxon>Alternaria sect. Alternaria</taxon>
        <taxon>Alternaria alternata complex</taxon>
    </lineage>
</organism>
<evidence type="ECO:0000313" key="3">
    <source>
        <dbReference type="Proteomes" id="UP000291422"/>
    </source>
</evidence>
<dbReference type="Proteomes" id="UP000291422">
    <property type="component" value="Unassembled WGS sequence"/>
</dbReference>
<dbReference type="EMBL" id="PDXD01000087">
    <property type="protein sequence ID" value="RYN63440.1"/>
    <property type="molecule type" value="Genomic_DNA"/>
</dbReference>
<name>A0A4Q4MZM4_ALTAL</name>
<sequence>MFRLSVFALLLLACSIFAFPDPQTNGNSACAKWCADNFPNPGKDCTSLAAKGGGPCWECGPAAPPGHKKILCGGVCVECKGGKTCQGKECKCPAEKPNDCYGTCKAWGTDTDCSRCGDTCKGGKTCQGKECKCPAEKPNDCYGTCKAWGTDTDCSRCGDTCKGGKTCQGKECKCPAEKPNDCYGTCKAWGTDTDCSRCGDTCKDGKKCKGGVCTKP</sequence>
<feature type="chain" id="PRO_5021005461" description="TNFR-Cys domain-containing protein" evidence="1">
    <location>
        <begin position="19"/>
        <end position="216"/>
    </location>
</feature>
<gene>
    <name evidence="2" type="ORF">AA0117_g12782</name>
</gene>
<evidence type="ECO:0000256" key="1">
    <source>
        <dbReference type="SAM" id="SignalP"/>
    </source>
</evidence>
<reference evidence="3" key="1">
    <citation type="journal article" date="2019" name="bioRxiv">
        <title>Genomics, evolutionary history and diagnostics of the Alternaria alternata species group including apple and Asian pear pathotypes.</title>
        <authorList>
            <person name="Armitage A.D."/>
            <person name="Cockerton H.M."/>
            <person name="Sreenivasaprasad S."/>
            <person name="Woodhall J.W."/>
            <person name="Lane C.R."/>
            <person name="Harrison R.J."/>
            <person name="Clarkson J.P."/>
        </authorList>
    </citation>
    <scope>NUCLEOTIDE SEQUENCE [LARGE SCALE GENOMIC DNA]</scope>
    <source>
        <strain evidence="3">FERA 1177</strain>
    </source>
</reference>
<keyword evidence="1" id="KW-0732">Signal</keyword>
<dbReference type="AlphaFoldDB" id="A0A4Q4MZM4"/>
<feature type="signal peptide" evidence="1">
    <location>
        <begin position="1"/>
        <end position="18"/>
    </location>
</feature>